<evidence type="ECO:0000313" key="2">
    <source>
        <dbReference type="Proteomes" id="UP001370490"/>
    </source>
</evidence>
<keyword evidence="2" id="KW-1185">Reference proteome</keyword>
<gene>
    <name evidence="1" type="ORF">RJ641_003014</name>
</gene>
<reference evidence="1 2" key="1">
    <citation type="submission" date="2023-12" db="EMBL/GenBank/DDBJ databases">
        <title>A high-quality genome assembly for Dillenia turbinata (Dilleniales).</title>
        <authorList>
            <person name="Chanderbali A."/>
        </authorList>
    </citation>
    <scope>NUCLEOTIDE SEQUENCE [LARGE SCALE GENOMIC DNA]</scope>
    <source>
        <strain evidence="1">LSX21</strain>
        <tissue evidence="1">Leaf</tissue>
    </source>
</reference>
<organism evidence="1 2">
    <name type="scientific">Dillenia turbinata</name>
    <dbReference type="NCBI Taxonomy" id="194707"/>
    <lineage>
        <taxon>Eukaryota</taxon>
        <taxon>Viridiplantae</taxon>
        <taxon>Streptophyta</taxon>
        <taxon>Embryophyta</taxon>
        <taxon>Tracheophyta</taxon>
        <taxon>Spermatophyta</taxon>
        <taxon>Magnoliopsida</taxon>
        <taxon>eudicotyledons</taxon>
        <taxon>Gunneridae</taxon>
        <taxon>Pentapetalae</taxon>
        <taxon>Dilleniales</taxon>
        <taxon>Dilleniaceae</taxon>
        <taxon>Dillenia</taxon>
    </lineage>
</organism>
<dbReference type="EMBL" id="JBAMMX010000011">
    <property type="protein sequence ID" value="KAK6931221.1"/>
    <property type="molecule type" value="Genomic_DNA"/>
</dbReference>
<evidence type="ECO:0000313" key="1">
    <source>
        <dbReference type="EMBL" id="KAK6931221.1"/>
    </source>
</evidence>
<proteinExistence type="predicted"/>
<protein>
    <submittedName>
        <fullName evidence="1">Uncharacterized protein</fullName>
    </submittedName>
</protein>
<dbReference type="AlphaFoldDB" id="A0AAN8VJU5"/>
<name>A0AAN8VJU5_9MAGN</name>
<sequence length="93" mass="10593">MGSNIVSQIVRIGDIIVETSTDCTLTLRDTRHILYMRMNPLSINVLDNEEYESQQKNAQWKLLKEGALSQKFQPEDAMHHHLQNAENLTNGVG</sequence>
<comment type="caution">
    <text evidence="1">The sequence shown here is derived from an EMBL/GenBank/DDBJ whole genome shotgun (WGS) entry which is preliminary data.</text>
</comment>
<accession>A0AAN8VJU5</accession>
<dbReference type="Proteomes" id="UP001370490">
    <property type="component" value="Unassembled WGS sequence"/>
</dbReference>